<organism evidence="3 4">
    <name type="scientific">Phtheirospermum japonicum</name>
    <dbReference type="NCBI Taxonomy" id="374723"/>
    <lineage>
        <taxon>Eukaryota</taxon>
        <taxon>Viridiplantae</taxon>
        <taxon>Streptophyta</taxon>
        <taxon>Embryophyta</taxon>
        <taxon>Tracheophyta</taxon>
        <taxon>Spermatophyta</taxon>
        <taxon>Magnoliopsida</taxon>
        <taxon>eudicotyledons</taxon>
        <taxon>Gunneridae</taxon>
        <taxon>Pentapetalae</taxon>
        <taxon>asterids</taxon>
        <taxon>lamiids</taxon>
        <taxon>Lamiales</taxon>
        <taxon>Orobanchaceae</taxon>
        <taxon>Orobanchaceae incertae sedis</taxon>
        <taxon>Phtheirospermum</taxon>
    </lineage>
</organism>
<comment type="caution">
    <text evidence="3">The sequence shown here is derived from an EMBL/GenBank/DDBJ whole genome shotgun (WGS) entry which is preliminary data.</text>
</comment>
<gene>
    <name evidence="3" type="ORF">PHJA_000596500</name>
</gene>
<dbReference type="OrthoDB" id="42638at2759"/>
<dbReference type="SUPFAM" id="SSF52266">
    <property type="entry name" value="SGNH hydrolase"/>
    <property type="match status" value="1"/>
</dbReference>
<dbReference type="Pfam" id="PF03629">
    <property type="entry name" value="SASA"/>
    <property type="match status" value="1"/>
</dbReference>
<keyword evidence="4" id="KW-1185">Reference proteome</keyword>
<evidence type="ECO:0000313" key="4">
    <source>
        <dbReference type="Proteomes" id="UP000653305"/>
    </source>
</evidence>
<name>A0A830BBW8_9LAMI</name>
<keyword evidence="1" id="KW-0378">Hydrolase</keyword>
<reference evidence="3" key="1">
    <citation type="submission" date="2020-07" db="EMBL/GenBank/DDBJ databases">
        <title>Ethylene signaling mediates host invasion by parasitic plants.</title>
        <authorList>
            <person name="Yoshida S."/>
        </authorList>
    </citation>
    <scope>NUCLEOTIDE SEQUENCE</scope>
    <source>
        <strain evidence="3">Okayama</strain>
    </source>
</reference>
<dbReference type="InterPro" id="IPR005181">
    <property type="entry name" value="SASA"/>
</dbReference>
<dbReference type="Proteomes" id="UP000653305">
    <property type="component" value="Unassembled WGS sequence"/>
</dbReference>
<evidence type="ECO:0000259" key="2">
    <source>
        <dbReference type="Pfam" id="PF03629"/>
    </source>
</evidence>
<dbReference type="Gene3D" id="3.40.50.1110">
    <property type="entry name" value="SGNH hydrolase"/>
    <property type="match status" value="1"/>
</dbReference>
<dbReference type="PANTHER" id="PTHR31988">
    <property type="entry name" value="ESTERASE, PUTATIVE (DUF303)-RELATED"/>
    <property type="match status" value="1"/>
</dbReference>
<feature type="domain" description="Sialate O-acetylesterase" evidence="2">
    <location>
        <begin position="33"/>
        <end position="264"/>
    </location>
</feature>
<dbReference type="EMBL" id="BMAC01000088">
    <property type="protein sequence ID" value="GFP84526.1"/>
    <property type="molecule type" value="Genomic_DNA"/>
</dbReference>
<protein>
    <submittedName>
        <fullName evidence="3">Probable carbohydrate esterase at4g34215</fullName>
    </submittedName>
</protein>
<dbReference type="PANTHER" id="PTHR31988:SF15">
    <property type="entry name" value="ESTERASE, PUTATIVE (DUF303)-RELATED"/>
    <property type="match status" value="1"/>
</dbReference>
<sequence>MLAVWCKIPKWEQLKSSLVITHSLSHYNASQAKSIFILAGQSNMAGRGGIMGDDTWDGYIPPQCRSNPLIFRLNAGLTWEEAQEPLHRDIDVTKTCGVGPGMAFSNAVLNRESGIGVIGLVPCAVGGTNISEWKRGSGLYNQMLSRVQAALRGGGGIIRAILWYQGESDTISHENAKLYRQRLEKFLTEIRSDLLSPFLPVIQVALASGQGHYVYVIRKAQLGIELPNVKCVDAKGLQLQPDGLHLSTAAQVELGQKMADAFLQIMAPLPVQSSGGPKRLNTFSWISFLDGLGREIFLRIVGYVSINY</sequence>
<dbReference type="AlphaFoldDB" id="A0A830BBW8"/>
<dbReference type="InterPro" id="IPR036514">
    <property type="entry name" value="SGNH_hydro_sf"/>
</dbReference>
<accession>A0A830BBW8</accession>
<proteinExistence type="predicted"/>
<dbReference type="InterPro" id="IPR052940">
    <property type="entry name" value="Carb_Esterase_6"/>
</dbReference>
<evidence type="ECO:0000313" key="3">
    <source>
        <dbReference type="EMBL" id="GFP84526.1"/>
    </source>
</evidence>
<dbReference type="GO" id="GO:0016787">
    <property type="term" value="F:hydrolase activity"/>
    <property type="evidence" value="ECO:0007669"/>
    <property type="project" value="UniProtKB-KW"/>
</dbReference>
<evidence type="ECO:0000256" key="1">
    <source>
        <dbReference type="ARBA" id="ARBA00022801"/>
    </source>
</evidence>